<evidence type="ECO:0000256" key="2">
    <source>
        <dbReference type="ARBA" id="ARBA00022729"/>
    </source>
</evidence>
<feature type="signal peptide" evidence="3">
    <location>
        <begin position="1"/>
        <end position="24"/>
    </location>
</feature>
<gene>
    <name evidence="5" type="ORF">SAMN05216605_101515</name>
</gene>
<dbReference type="Proteomes" id="UP000182894">
    <property type="component" value="Unassembled WGS sequence"/>
</dbReference>
<dbReference type="EMBL" id="FNCO01000001">
    <property type="protein sequence ID" value="SDG24774.1"/>
    <property type="molecule type" value="Genomic_DNA"/>
</dbReference>
<dbReference type="Pfam" id="PF00497">
    <property type="entry name" value="SBP_bac_3"/>
    <property type="match status" value="1"/>
</dbReference>
<dbReference type="SUPFAM" id="SSF53850">
    <property type="entry name" value="Periplasmic binding protein-like II"/>
    <property type="match status" value="1"/>
</dbReference>
<accession>A0A1G7SPN3</accession>
<dbReference type="STRING" id="89065.SAMN05216605_101515"/>
<protein>
    <submittedName>
        <fullName evidence="5">Amino acid ABC transporter substrate-binding protein, PAAT family</fullName>
    </submittedName>
</protein>
<sequence length="295" mass="33341">MRAFAVLLSPVFCCLALMFQPVHAQIRTYDSIIAAGVIKVAVYQDFPPYSFQVDGQPRGVDADLATALAKALGVRLELMWAPPGEKLDDDLRDLIWRGSPLRGQQLADLMMRVPYDKGYSQKRNDVGELENDHVVMFAPYQTERWQVAFDRKRLDAVPSVAVFAEHPIGVEIDSVPSFYLTSIFNAQFAGSTHHFPSVQEAFVAMHDGKVDAVMAMRGEVDWQLHQAHDPQWSLAENAYPSMGRQTWEIGMAVHESNRQLAYAIEEALETLIREGEVQRIYAAYGMRYDVPEMYP</sequence>
<organism evidence="5 6">
    <name type="scientific">Pseudomonas abietaniphila</name>
    <dbReference type="NCBI Taxonomy" id="89065"/>
    <lineage>
        <taxon>Bacteria</taxon>
        <taxon>Pseudomonadati</taxon>
        <taxon>Pseudomonadota</taxon>
        <taxon>Gammaproteobacteria</taxon>
        <taxon>Pseudomonadales</taxon>
        <taxon>Pseudomonadaceae</taxon>
        <taxon>Pseudomonas</taxon>
    </lineage>
</organism>
<keyword evidence="6" id="KW-1185">Reference proteome</keyword>
<evidence type="ECO:0000259" key="4">
    <source>
        <dbReference type="SMART" id="SM00062"/>
    </source>
</evidence>
<dbReference type="Gene3D" id="3.40.190.10">
    <property type="entry name" value="Periplasmic binding protein-like II"/>
    <property type="match status" value="3"/>
</dbReference>
<proteinExistence type="inferred from homology"/>
<keyword evidence="2 3" id="KW-0732">Signal</keyword>
<dbReference type="SMART" id="SM00062">
    <property type="entry name" value="PBPb"/>
    <property type="match status" value="1"/>
</dbReference>
<dbReference type="OrthoDB" id="6192933at2"/>
<dbReference type="InterPro" id="IPR001638">
    <property type="entry name" value="Solute-binding_3/MltF_N"/>
</dbReference>
<dbReference type="RefSeq" id="WP_074749875.1">
    <property type="nucleotide sequence ID" value="NZ_FNCO01000001.1"/>
</dbReference>
<evidence type="ECO:0000256" key="3">
    <source>
        <dbReference type="SAM" id="SignalP"/>
    </source>
</evidence>
<evidence type="ECO:0000313" key="5">
    <source>
        <dbReference type="EMBL" id="SDG24774.1"/>
    </source>
</evidence>
<name>A0A1G7SPN3_9PSED</name>
<feature type="domain" description="Solute-binding protein family 3/N-terminal" evidence="4">
    <location>
        <begin position="37"/>
        <end position="287"/>
    </location>
</feature>
<evidence type="ECO:0000256" key="1">
    <source>
        <dbReference type="ARBA" id="ARBA00010333"/>
    </source>
</evidence>
<reference evidence="6" key="1">
    <citation type="submission" date="2016-10" db="EMBL/GenBank/DDBJ databases">
        <authorList>
            <person name="Varghese N."/>
            <person name="Submissions S."/>
        </authorList>
    </citation>
    <scope>NUCLEOTIDE SEQUENCE [LARGE SCALE GENOMIC DNA]</scope>
    <source>
        <strain evidence="6">ATCC 700689</strain>
    </source>
</reference>
<feature type="chain" id="PRO_5010219728" evidence="3">
    <location>
        <begin position="25"/>
        <end position="295"/>
    </location>
</feature>
<comment type="similarity">
    <text evidence="1">Belongs to the bacterial solute-binding protein 3 family.</text>
</comment>
<evidence type="ECO:0000313" key="6">
    <source>
        <dbReference type="Proteomes" id="UP000182894"/>
    </source>
</evidence>
<dbReference type="PANTHER" id="PTHR35936">
    <property type="entry name" value="MEMBRANE-BOUND LYTIC MUREIN TRANSGLYCOSYLASE F"/>
    <property type="match status" value="1"/>
</dbReference>
<dbReference type="AlphaFoldDB" id="A0A1G7SPN3"/>